<gene>
    <name evidence="1" type="ORF">I79_007311</name>
</gene>
<dbReference type="AlphaFoldDB" id="G3HA68"/>
<dbReference type="EMBL" id="JH000244">
    <property type="protein sequence ID" value="EGV92475.1"/>
    <property type="molecule type" value="Genomic_DNA"/>
</dbReference>
<name>G3HA68_CRIGR</name>
<dbReference type="Proteomes" id="UP000001075">
    <property type="component" value="Unassembled WGS sequence"/>
</dbReference>
<evidence type="ECO:0000313" key="1">
    <source>
        <dbReference type="EMBL" id="EGV92475.1"/>
    </source>
</evidence>
<sequence length="50" mass="5225">MVSGHLVLQEGVAISPVGPNTIVDLNCPTKTGPCSSCFWAFLQCPNCAFA</sequence>
<dbReference type="InParanoid" id="G3HA68"/>
<accession>G3HA68</accession>
<protein>
    <submittedName>
        <fullName evidence="1">Uncharacterized protein</fullName>
    </submittedName>
</protein>
<reference evidence="2" key="1">
    <citation type="journal article" date="2011" name="Nat. Biotechnol.">
        <title>The genomic sequence of the Chinese hamster ovary (CHO)-K1 cell line.</title>
        <authorList>
            <person name="Xu X."/>
            <person name="Nagarajan H."/>
            <person name="Lewis N.E."/>
            <person name="Pan S."/>
            <person name="Cai Z."/>
            <person name="Liu X."/>
            <person name="Chen W."/>
            <person name="Xie M."/>
            <person name="Wang W."/>
            <person name="Hammond S."/>
            <person name="Andersen M.R."/>
            <person name="Neff N."/>
            <person name="Passarelli B."/>
            <person name="Koh W."/>
            <person name="Fan H.C."/>
            <person name="Wang J."/>
            <person name="Gui Y."/>
            <person name="Lee K.H."/>
            <person name="Betenbaugh M.J."/>
            <person name="Quake S.R."/>
            <person name="Famili I."/>
            <person name="Palsson B.O."/>
            <person name="Wang J."/>
        </authorList>
    </citation>
    <scope>NUCLEOTIDE SEQUENCE [LARGE SCALE GENOMIC DNA]</scope>
    <source>
        <strain evidence="2">CHO K1 cell line</strain>
    </source>
</reference>
<organism evidence="1 2">
    <name type="scientific">Cricetulus griseus</name>
    <name type="common">Chinese hamster</name>
    <name type="synonym">Cricetulus barabensis griseus</name>
    <dbReference type="NCBI Taxonomy" id="10029"/>
    <lineage>
        <taxon>Eukaryota</taxon>
        <taxon>Metazoa</taxon>
        <taxon>Chordata</taxon>
        <taxon>Craniata</taxon>
        <taxon>Vertebrata</taxon>
        <taxon>Euteleostomi</taxon>
        <taxon>Mammalia</taxon>
        <taxon>Eutheria</taxon>
        <taxon>Euarchontoglires</taxon>
        <taxon>Glires</taxon>
        <taxon>Rodentia</taxon>
        <taxon>Myomorpha</taxon>
        <taxon>Muroidea</taxon>
        <taxon>Cricetidae</taxon>
        <taxon>Cricetinae</taxon>
        <taxon>Cricetulus</taxon>
    </lineage>
</organism>
<proteinExistence type="predicted"/>
<evidence type="ECO:0000313" key="2">
    <source>
        <dbReference type="Proteomes" id="UP000001075"/>
    </source>
</evidence>